<sequence length="111" mass="12582">MNTKSFLGKKVCETVCQRVVRNTVITVFHTLAENLLTVTKQQGSALDYSFSDTSEYTLYQTSRSEYLRSRPMQSLQTTQPLVIAIPTTEHVYTNDNTAACNINPGHRTRLH</sequence>
<proteinExistence type="predicted"/>
<keyword evidence="2" id="KW-1185">Reference proteome</keyword>
<dbReference type="Proteomes" id="UP001159363">
    <property type="component" value="Chromosome 8"/>
</dbReference>
<name>A0ABQ9GW50_9NEOP</name>
<comment type="caution">
    <text evidence="1">The sequence shown here is derived from an EMBL/GenBank/DDBJ whole genome shotgun (WGS) entry which is preliminary data.</text>
</comment>
<evidence type="ECO:0000313" key="1">
    <source>
        <dbReference type="EMBL" id="KAJ8876257.1"/>
    </source>
</evidence>
<dbReference type="EMBL" id="JARBHB010000009">
    <property type="protein sequence ID" value="KAJ8876257.1"/>
    <property type="molecule type" value="Genomic_DNA"/>
</dbReference>
<evidence type="ECO:0000313" key="2">
    <source>
        <dbReference type="Proteomes" id="UP001159363"/>
    </source>
</evidence>
<accession>A0ABQ9GW50</accession>
<organism evidence="1 2">
    <name type="scientific">Dryococelus australis</name>
    <dbReference type="NCBI Taxonomy" id="614101"/>
    <lineage>
        <taxon>Eukaryota</taxon>
        <taxon>Metazoa</taxon>
        <taxon>Ecdysozoa</taxon>
        <taxon>Arthropoda</taxon>
        <taxon>Hexapoda</taxon>
        <taxon>Insecta</taxon>
        <taxon>Pterygota</taxon>
        <taxon>Neoptera</taxon>
        <taxon>Polyneoptera</taxon>
        <taxon>Phasmatodea</taxon>
        <taxon>Verophasmatodea</taxon>
        <taxon>Anareolatae</taxon>
        <taxon>Phasmatidae</taxon>
        <taxon>Eurycanthinae</taxon>
        <taxon>Dryococelus</taxon>
    </lineage>
</organism>
<gene>
    <name evidence="1" type="ORF">PR048_024167</name>
</gene>
<reference evidence="1 2" key="1">
    <citation type="submission" date="2023-02" db="EMBL/GenBank/DDBJ databases">
        <title>LHISI_Scaffold_Assembly.</title>
        <authorList>
            <person name="Stuart O.P."/>
            <person name="Cleave R."/>
            <person name="Magrath M.J.L."/>
            <person name="Mikheyev A.S."/>
        </authorList>
    </citation>
    <scope>NUCLEOTIDE SEQUENCE [LARGE SCALE GENOMIC DNA]</scope>
    <source>
        <strain evidence="1">Daus_M_001</strain>
        <tissue evidence="1">Leg muscle</tissue>
    </source>
</reference>
<protein>
    <submittedName>
        <fullName evidence="1">Uncharacterized protein</fullName>
    </submittedName>
</protein>